<evidence type="ECO:0000313" key="2">
    <source>
        <dbReference type="EMBL" id="CEM53374.1"/>
    </source>
</evidence>
<feature type="region of interest" description="Disordered" evidence="1">
    <location>
        <begin position="315"/>
        <end position="348"/>
    </location>
</feature>
<feature type="compositionally biased region" description="Acidic residues" evidence="1">
    <location>
        <begin position="164"/>
        <end position="173"/>
    </location>
</feature>
<feature type="compositionally biased region" description="Polar residues" evidence="1">
    <location>
        <begin position="251"/>
        <end position="271"/>
    </location>
</feature>
<reference evidence="2" key="1">
    <citation type="submission" date="2014-11" db="EMBL/GenBank/DDBJ databases">
        <authorList>
            <person name="Otto D Thomas"/>
            <person name="Naeem Raeece"/>
        </authorList>
    </citation>
    <scope>NUCLEOTIDE SEQUENCE</scope>
</reference>
<dbReference type="VEuPathDB" id="CryptoDB:Cvel_11904"/>
<feature type="region of interest" description="Disordered" evidence="1">
    <location>
        <begin position="362"/>
        <end position="401"/>
    </location>
</feature>
<feature type="region of interest" description="Disordered" evidence="1">
    <location>
        <begin position="18"/>
        <end position="39"/>
    </location>
</feature>
<dbReference type="AlphaFoldDB" id="A0A0G4I8B9"/>
<dbReference type="EMBL" id="CDMZ01005655">
    <property type="protein sequence ID" value="CEM53374.1"/>
    <property type="molecule type" value="Genomic_DNA"/>
</dbReference>
<proteinExistence type="predicted"/>
<organism evidence="2">
    <name type="scientific">Chromera velia CCMP2878</name>
    <dbReference type="NCBI Taxonomy" id="1169474"/>
    <lineage>
        <taxon>Eukaryota</taxon>
        <taxon>Sar</taxon>
        <taxon>Alveolata</taxon>
        <taxon>Colpodellida</taxon>
        <taxon>Chromeraceae</taxon>
        <taxon>Chromera</taxon>
    </lineage>
</organism>
<sequence length="435" mass="47667">MGKGSEWSRQRDTAVSWNLRLGGGGVPALSAQPHDRNSGMLSELPSPLVEASLRATQSSRHVKALTSILTDLRDLDPHRRTSLDPIRKSGRDWGTLGPCEGVMVPGVDQPKGEHKFAKANRRRQTFQRILEKSLQTQQQAGPGGVSERKSLQTEGGGEPTGREGEEEEEEEDRVDTLAGLHHHLKVPLLHLSTAVARAVDPSAYSSARPMDGGTASGGATPRLKTQRDFRERTPRDKSTSSPREREKQRPAQPSLSTVSSSPAPLNLVSPSESPPLPFTFSAKAFRPSDAVQRERTAAYEKRVAALASASPVWRGCDARGSKTAPMQHEPPGVSHQHKEDNEEDADLLALKRRALDEIIQKEADAKNASRSSKAISSSQPKLEEVPRGKKETTVHKKKSVSISDEIEDLMQARERSRLDVLSNSPSLQSLRRHIE</sequence>
<gene>
    <name evidence="2" type="ORF">Cvel_11904</name>
</gene>
<evidence type="ECO:0000256" key="1">
    <source>
        <dbReference type="SAM" id="MobiDB-lite"/>
    </source>
</evidence>
<feature type="region of interest" description="Disordered" evidence="1">
    <location>
        <begin position="413"/>
        <end position="435"/>
    </location>
</feature>
<feature type="compositionally biased region" description="Low complexity" evidence="1">
    <location>
        <begin position="368"/>
        <end position="380"/>
    </location>
</feature>
<feature type="region of interest" description="Disordered" evidence="1">
    <location>
        <begin position="134"/>
        <end position="175"/>
    </location>
</feature>
<feature type="compositionally biased region" description="Basic and acidic residues" evidence="1">
    <location>
        <begin position="381"/>
        <end position="394"/>
    </location>
</feature>
<protein>
    <submittedName>
        <fullName evidence="2">Uncharacterized protein</fullName>
    </submittedName>
</protein>
<feature type="region of interest" description="Disordered" evidence="1">
    <location>
        <begin position="204"/>
        <end position="296"/>
    </location>
</feature>
<accession>A0A0G4I8B9</accession>
<feature type="compositionally biased region" description="Basic and acidic residues" evidence="1">
    <location>
        <begin position="225"/>
        <end position="249"/>
    </location>
</feature>
<name>A0A0G4I8B9_9ALVE</name>